<proteinExistence type="predicted"/>
<dbReference type="SUPFAM" id="SSF55073">
    <property type="entry name" value="Nucleotide cyclase"/>
    <property type="match status" value="1"/>
</dbReference>
<dbReference type="InterPro" id="IPR000160">
    <property type="entry name" value="GGDEF_dom"/>
</dbReference>
<evidence type="ECO:0000313" key="3">
    <source>
        <dbReference type="Proteomes" id="UP001180845"/>
    </source>
</evidence>
<dbReference type="InterPro" id="IPR052163">
    <property type="entry name" value="DGC-Regulatory_Protein"/>
</dbReference>
<accession>A0AAE4CKI9</accession>
<dbReference type="SMART" id="SM00267">
    <property type="entry name" value="GGDEF"/>
    <property type="match status" value="1"/>
</dbReference>
<dbReference type="RefSeq" id="WP_310269104.1">
    <property type="nucleotide sequence ID" value="NZ_JAVDXW010000001.1"/>
</dbReference>
<sequence length="200" mass="21329">MFAEITLAVGTTGWASIATTAAMLYRRRLHTDTLTGLGNRTALHRTARRERFTCGLVGLLMVDLDQFKAINDTHGHPFGNKVLAAVAAQLDDATHPGERAVRLHGDEFAVWLGPVSGSTAAEHRADQLAEALAEPIWVDGQRLTALGSVGLAVAPAATDLAELLGHADAHMYEIKANRRLTVLPTGQAQRNRDTHGGTAA</sequence>
<comment type="caution">
    <text evidence="2">The sequence shown here is derived from an EMBL/GenBank/DDBJ whole genome shotgun (WGS) entry which is preliminary data.</text>
</comment>
<dbReference type="EMBL" id="JAVDXW010000001">
    <property type="protein sequence ID" value="MDR7300401.1"/>
    <property type="molecule type" value="Genomic_DNA"/>
</dbReference>
<dbReference type="Proteomes" id="UP001180845">
    <property type="component" value="Unassembled WGS sequence"/>
</dbReference>
<evidence type="ECO:0000313" key="2">
    <source>
        <dbReference type="EMBL" id="MDR7300401.1"/>
    </source>
</evidence>
<dbReference type="AlphaFoldDB" id="A0AAE4CKI9"/>
<dbReference type="PANTHER" id="PTHR46663">
    <property type="entry name" value="DIGUANYLATE CYCLASE DGCT-RELATED"/>
    <property type="match status" value="1"/>
</dbReference>
<dbReference type="PANTHER" id="PTHR46663:SF2">
    <property type="entry name" value="GGDEF DOMAIN-CONTAINING PROTEIN"/>
    <property type="match status" value="1"/>
</dbReference>
<dbReference type="InterPro" id="IPR029787">
    <property type="entry name" value="Nucleotide_cyclase"/>
</dbReference>
<evidence type="ECO:0000259" key="1">
    <source>
        <dbReference type="PROSITE" id="PS50887"/>
    </source>
</evidence>
<dbReference type="NCBIfam" id="TIGR00254">
    <property type="entry name" value="GGDEF"/>
    <property type="match status" value="1"/>
</dbReference>
<organism evidence="2 3">
    <name type="scientific">Haloactinomyces albus</name>
    <dbReference type="NCBI Taxonomy" id="1352928"/>
    <lineage>
        <taxon>Bacteria</taxon>
        <taxon>Bacillati</taxon>
        <taxon>Actinomycetota</taxon>
        <taxon>Actinomycetes</taxon>
        <taxon>Actinopolysporales</taxon>
        <taxon>Actinopolysporaceae</taxon>
        <taxon>Haloactinomyces</taxon>
    </lineage>
</organism>
<dbReference type="Gene3D" id="3.30.70.270">
    <property type="match status" value="1"/>
</dbReference>
<protein>
    <submittedName>
        <fullName evidence="2">Diguanylate cyclase (GGDEF)-like protein</fullName>
    </submittedName>
</protein>
<dbReference type="InterPro" id="IPR043128">
    <property type="entry name" value="Rev_trsase/Diguanyl_cyclase"/>
</dbReference>
<dbReference type="PROSITE" id="PS50887">
    <property type="entry name" value="GGDEF"/>
    <property type="match status" value="1"/>
</dbReference>
<gene>
    <name evidence="2" type="ORF">JOF55_000582</name>
</gene>
<name>A0AAE4CKI9_9ACTN</name>
<dbReference type="Pfam" id="PF00990">
    <property type="entry name" value="GGDEF"/>
    <property type="match status" value="1"/>
</dbReference>
<reference evidence="2" key="1">
    <citation type="submission" date="2023-07" db="EMBL/GenBank/DDBJ databases">
        <title>Sequencing the genomes of 1000 actinobacteria strains.</title>
        <authorList>
            <person name="Klenk H.-P."/>
        </authorList>
    </citation>
    <scope>NUCLEOTIDE SEQUENCE</scope>
    <source>
        <strain evidence="2">DSM 45977</strain>
    </source>
</reference>
<keyword evidence="3" id="KW-1185">Reference proteome</keyword>
<dbReference type="CDD" id="cd01949">
    <property type="entry name" value="GGDEF"/>
    <property type="match status" value="1"/>
</dbReference>
<feature type="domain" description="GGDEF" evidence="1">
    <location>
        <begin position="55"/>
        <end position="187"/>
    </location>
</feature>